<dbReference type="Pfam" id="PF01557">
    <property type="entry name" value="FAA_hydrolase"/>
    <property type="match status" value="1"/>
</dbReference>
<dbReference type="RefSeq" id="WP_011811159.1">
    <property type="nucleotide sequence ID" value="NC_008786.1"/>
</dbReference>
<dbReference type="EMBL" id="CP000542">
    <property type="protein sequence ID" value="ABM59167.1"/>
    <property type="molecule type" value="Genomic_DNA"/>
</dbReference>
<dbReference type="AlphaFoldDB" id="A1WNG0"/>
<dbReference type="PANTHER" id="PTHR30143:SF0">
    <property type="entry name" value="2-KETO-4-PENTENOATE HYDRATASE"/>
    <property type="match status" value="1"/>
</dbReference>
<sequence>MNHDRHPRPPPLGSSALAVVTSLVAARRSGRPASALAQAVCSDDEAYAIQDAVASALGWFGDSPPKYWKSGGAARDMALTHAALPPAGVRTAGQSLADLRWQQPAVEAEIALRLAREVTPEQAQRLSHADGPGLVDAMAVAIEIADSRWQEGLQAPAALRLADQGSHGALVLGPWMRCRAQDWARQRCELRFGAAPPVSANTGAYSLGDPLWLLPIWLRHATRGGRTVAAHSVVTTGSWVGAIPMPANAEVLVRFPGLGQVGLRAGRVEAALYEPD</sequence>
<protein>
    <submittedName>
        <fullName evidence="3">2-keto-4-pentenoate hydratase-like protein</fullName>
    </submittedName>
</protein>
<dbReference type="PANTHER" id="PTHR30143">
    <property type="entry name" value="ACID HYDRATASE"/>
    <property type="match status" value="1"/>
</dbReference>
<dbReference type="SUPFAM" id="SSF56529">
    <property type="entry name" value="FAH"/>
    <property type="match status" value="1"/>
</dbReference>
<dbReference type="InterPro" id="IPR036663">
    <property type="entry name" value="Fumarylacetoacetase_C_sf"/>
</dbReference>
<evidence type="ECO:0000256" key="1">
    <source>
        <dbReference type="ARBA" id="ARBA00023239"/>
    </source>
</evidence>
<dbReference type="KEGG" id="vei:Veis_3446"/>
<evidence type="ECO:0000313" key="4">
    <source>
        <dbReference type="Proteomes" id="UP000000374"/>
    </source>
</evidence>
<evidence type="ECO:0000259" key="2">
    <source>
        <dbReference type="Pfam" id="PF01557"/>
    </source>
</evidence>
<dbReference type="STRING" id="391735.Veis_3446"/>
<keyword evidence="4" id="KW-1185">Reference proteome</keyword>
<evidence type="ECO:0000313" key="3">
    <source>
        <dbReference type="EMBL" id="ABM59167.1"/>
    </source>
</evidence>
<name>A1WNG0_VEREI</name>
<dbReference type="GO" id="GO:0008684">
    <property type="term" value="F:2-oxopent-4-enoate hydratase activity"/>
    <property type="evidence" value="ECO:0007669"/>
    <property type="project" value="TreeGrafter"/>
</dbReference>
<accession>A1WNG0</accession>
<gene>
    <name evidence="3" type="ordered locus">Veis_3446</name>
</gene>
<dbReference type="GO" id="GO:0005737">
    <property type="term" value="C:cytoplasm"/>
    <property type="evidence" value="ECO:0007669"/>
    <property type="project" value="TreeGrafter"/>
</dbReference>
<feature type="domain" description="Fumarylacetoacetase-like C-terminal" evidence="2">
    <location>
        <begin position="102"/>
        <end position="260"/>
    </location>
</feature>
<proteinExistence type="predicted"/>
<dbReference type="OrthoDB" id="8689761at2"/>
<dbReference type="InterPro" id="IPR011234">
    <property type="entry name" value="Fumarylacetoacetase-like_C"/>
</dbReference>
<organism evidence="3 4">
    <name type="scientific">Verminephrobacter eiseniae (strain EF01-2)</name>
    <dbReference type="NCBI Taxonomy" id="391735"/>
    <lineage>
        <taxon>Bacteria</taxon>
        <taxon>Pseudomonadati</taxon>
        <taxon>Pseudomonadota</taxon>
        <taxon>Betaproteobacteria</taxon>
        <taxon>Burkholderiales</taxon>
        <taxon>Comamonadaceae</taxon>
        <taxon>Verminephrobacter</taxon>
    </lineage>
</organism>
<keyword evidence="1" id="KW-0456">Lyase</keyword>
<dbReference type="InterPro" id="IPR050772">
    <property type="entry name" value="Hydratase-Decarb/MhpD_sf"/>
</dbReference>
<dbReference type="Gene3D" id="3.90.850.10">
    <property type="entry name" value="Fumarylacetoacetase-like, C-terminal domain"/>
    <property type="match status" value="1"/>
</dbReference>
<dbReference type="Proteomes" id="UP000000374">
    <property type="component" value="Chromosome"/>
</dbReference>
<dbReference type="GeneID" id="76461870"/>
<dbReference type="HOGENOM" id="CLU_060136_1_2_4"/>
<reference evidence="4" key="1">
    <citation type="submission" date="2006-12" db="EMBL/GenBank/DDBJ databases">
        <title>Complete sequence of chromosome 1 of Verminephrobacter eiseniae EF01-2.</title>
        <authorList>
            <person name="Copeland A."/>
            <person name="Lucas S."/>
            <person name="Lapidus A."/>
            <person name="Barry K."/>
            <person name="Detter J.C."/>
            <person name="Glavina del Rio T."/>
            <person name="Dalin E."/>
            <person name="Tice H."/>
            <person name="Pitluck S."/>
            <person name="Chertkov O."/>
            <person name="Brettin T."/>
            <person name="Bruce D."/>
            <person name="Han C."/>
            <person name="Tapia R."/>
            <person name="Gilna P."/>
            <person name="Schmutz J."/>
            <person name="Larimer F."/>
            <person name="Land M."/>
            <person name="Hauser L."/>
            <person name="Kyrpides N."/>
            <person name="Kim E."/>
            <person name="Stahl D."/>
            <person name="Richardson P."/>
        </authorList>
    </citation>
    <scope>NUCLEOTIDE SEQUENCE [LARGE SCALE GENOMIC DNA]</scope>
    <source>
        <strain evidence="4">EF01-2</strain>
    </source>
</reference>
<dbReference type="eggNOG" id="COG3971">
    <property type="taxonomic scope" value="Bacteria"/>
</dbReference>